<dbReference type="InterPro" id="IPR050975">
    <property type="entry name" value="Sleep_regulator"/>
</dbReference>
<sequence length="644" mass="72875">MLSGKSAFYFILINLILFANTVSTLNCFICGDSNLDEFGECSTQFQYDCTNYAKRFSKDEEIFCRTTRQKAINNTFTIMKECISESDHFKTFPKKTSKFDEECDLVDINGLEIAYCLCKSNDFCNQKPISEQFIKFEEEHPELFDNDDTISTSKVSPNGMSIKTINENNDLKRHPSNDNLEKNTGVDKDVLSTNIMKTSFPITDISSNKPIIPENINGKKFGNGLNNIKKIVPSIGELYCYQCAQGKLENEDSDCTETKIVDCTSLPTASLSGKNYCFTRQIILGKQKNAVEKMCVSHEALIQEYGNDVKIDKCEISENKKIRYCVCKENECNKNSISSQISKEINEINSKSNTFEVESSNVEPIKAIVKHHFSCNICSQSDLTHATGDCSNQLSIECPTNNGKKNFCLTRQTQLSSGLFNIEKRCISETEFRENFPDEQLHNSELQVGCASVFDGFVNYCICDTNNCNKDALIRQVQKINNLSESSIDNNKSILSTNNEKKNSQLTTSQITNSETPQIDSINSHSILVPVKGNSLDKPILTSKATSVKGFNDVENKEIKLSNLNRVSNDNDDENTTKSIFDLNRDRLEKWKDSEILSTAISASVRYSKLLFFIMVKFKNLLKNVYYNIINVSGTNKFYWNKKK</sequence>
<proteinExistence type="predicted"/>
<evidence type="ECO:0000313" key="4">
    <source>
        <dbReference type="WBParaSite" id="TCONS_00016814.p1"/>
    </source>
</evidence>
<reference evidence="4" key="1">
    <citation type="submission" date="2024-02" db="UniProtKB">
        <authorList>
            <consortium name="WormBaseParasite"/>
        </authorList>
    </citation>
    <scope>IDENTIFICATION</scope>
</reference>
<keyword evidence="1" id="KW-0732">Signal</keyword>
<dbReference type="AlphaFoldDB" id="A0AAF5DQ75"/>
<organism evidence="3 4">
    <name type="scientific">Strongyloides stercoralis</name>
    <name type="common">Threadworm</name>
    <dbReference type="NCBI Taxonomy" id="6248"/>
    <lineage>
        <taxon>Eukaryota</taxon>
        <taxon>Metazoa</taxon>
        <taxon>Ecdysozoa</taxon>
        <taxon>Nematoda</taxon>
        <taxon>Chromadorea</taxon>
        <taxon>Rhabditida</taxon>
        <taxon>Tylenchina</taxon>
        <taxon>Panagrolaimomorpha</taxon>
        <taxon>Strongyloidoidea</taxon>
        <taxon>Strongyloididae</taxon>
        <taxon>Strongyloides</taxon>
    </lineage>
</organism>
<evidence type="ECO:0000313" key="3">
    <source>
        <dbReference type="Proteomes" id="UP000035681"/>
    </source>
</evidence>
<protein>
    <submittedName>
        <fullName evidence="4">UPAR/Ly6 domain-containing protein</fullName>
    </submittedName>
</protein>
<dbReference type="Proteomes" id="UP000035681">
    <property type="component" value="Unplaced"/>
</dbReference>
<accession>A0AAF5DQ75</accession>
<keyword evidence="3" id="KW-1185">Reference proteome</keyword>
<evidence type="ECO:0000256" key="2">
    <source>
        <dbReference type="SAM" id="Phobius"/>
    </source>
</evidence>
<dbReference type="PANTHER" id="PTHR33562">
    <property type="entry name" value="ATILLA, ISOFORM B-RELATED-RELATED"/>
    <property type="match status" value="1"/>
</dbReference>
<keyword evidence="2" id="KW-0472">Membrane</keyword>
<dbReference type="WBParaSite" id="TCONS_00016814.p1">
    <property type="protein sequence ID" value="TCONS_00016814.p1"/>
    <property type="gene ID" value="XLOC_011468"/>
</dbReference>
<keyword evidence="2" id="KW-0812">Transmembrane</keyword>
<feature type="transmembrane region" description="Helical" evidence="2">
    <location>
        <begin position="7"/>
        <end position="25"/>
    </location>
</feature>
<keyword evidence="2" id="KW-1133">Transmembrane helix</keyword>
<name>A0AAF5DQ75_STRER</name>
<evidence type="ECO:0000256" key="1">
    <source>
        <dbReference type="ARBA" id="ARBA00022729"/>
    </source>
</evidence>